<feature type="transmembrane region" description="Helical" evidence="1">
    <location>
        <begin position="243"/>
        <end position="263"/>
    </location>
</feature>
<keyword evidence="1" id="KW-0812">Transmembrane</keyword>
<keyword evidence="1" id="KW-0472">Membrane</keyword>
<evidence type="ECO:0008006" key="4">
    <source>
        <dbReference type="Google" id="ProtNLM"/>
    </source>
</evidence>
<dbReference type="RefSeq" id="WP_015352454.1">
    <property type="nucleotide sequence ID" value="NC_020126.1"/>
</dbReference>
<accession>L7UJW5</accession>
<sequence length="270" mass="27845">MNPECSRVMDSLGDVLPQELTSHVASCEDCQALTGSFDQLNASLSVTTMTLEAAAPGDDDGQTATSLAVARRFALETLAKQPQASPWWSELLLLLGVHAATGGVGFALLTLNGWTGHKDASVTGAAVALLLLVVMGAGAYLAFTPRRRTVPGWAVALAVLGVGAAVVLAGSGQQTRPLLASVLGCVGMELAVTTVPLAVTLVLLCRSAFHPLRALAAGLAASSVGLLILQLRCAEGSASHLLWGHLTPWLALAGLTVLLRRLLPTRSYAP</sequence>
<dbReference type="STRING" id="1278073.MYSTI_06928"/>
<dbReference type="PATRIC" id="fig|1278073.3.peg.7033"/>
<dbReference type="OrthoDB" id="5382633at2"/>
<dbReference type="KEGG" id="msd:MYSTI_06928"/>
<dbReference type="EMBL" id="CP004025">
    <property type="protein sequence ID" value="AGC48200.1"/>
    <property type="molecule type" value="Genomic_DNA"/>
</dbReference>
<feature type="transmembrane region" description="Helical" evidence="1">
    <location>
        <begin position="178"/>
        <end position="205"/>
    </location>
</feature>
<feature type="transmembrane region" description="Helical" evidence="1">
    <location>
        <begin position="150"/>
        <end position="172"/>
    </location>
</feature>
<feature type="transmembrane region" description="Helical" evidence="1">
    <location>
        <begin position="120"/>
        <end position="143"/>
    </location>
</feature>
<dbReference type="AlphaFoldDB" id="L7UJW5"/>
<keyword evidence="1" id="KW-1133">Transmembrane helix</keyword>
<evidence type="ECO:0000256" key="1">
    <source>
        <dbReference type="SAM" id="Phobius"/>
    </source>
</evidence>
<proteinExistence type="predicted"/>
<organism evidence="2 3">
    <name type="scientific">Myxococcus stipitatus (strain DSM 14675 / JCM 12634 / Mx s8)</name>
    <dbReference type="NCBI Taxonomy" id="1278073"/>
    <lineage>
        <taxon>Bacteria</taxon>
        <taxon>Pseudomonadati</taxon>
        <taxon>Myxococcota</taxon>
        <taxon>Myxococcia</taxon>
        <taxon>Myxococcales</taxon>
        <taxon>Cystobacterineae</taxon>
        <taxon>Myxococcaceae</taxon>
        <taxon>Myxococcus</taxon>
    </lineage>
</organism>
<keyword evidence="3" id="KW-1185">Reference proteome</keyword>
<gene>
    <name evidence="2" type="ordered locus">MYSTI_06928</name>
</gene>
<reference evidence="2 3" key="1">
    <citation type="journal article" date="2013" name="Genome Announc.">
        <title>Complete genome sequence of Myxococcus stipitatus strain DSM 14675, a fruiting myxobacterium.</title>
        <authorList>
            <person name="Huntley S."/>
            <person name="Kneip S."/>
            <person name="Treuner-Lange A."/>
            <person name="Sogaard-Andersen L."/>
        </authorList>
    </citation>
    <scope>NUCLEOTIDE SEQUENCE [LARGE SCALE GENOMIC DNA]</scope>
    <source>
        <strain evidence="3">DSM 14675 / JCM 12634 / Mx s8</strain>
    </source>
</reference>
<dbReference type="Proteomes" id="UP000011131">
    <property type="component" value="Chromosome"/>
</dbReference>
<evidence type="ECO:0000313" key="3">
    <source>
        <dbReference type="Proteomes" id="UP000011131"/>
    </source>
</evidence>
<protein>
    <recommendedName>
        <fullName evidence="4">DUF1109 domain-containing protein</fullName>
    </recommendedName>
</protein>
<feature type="transmembrane region" description="Helical" evidence="1">
    <location>
        <begin position="91"/>
        <end position="114"/>
    </location>
</feature>
<feature type="transmembrane region" description="Helical" evidence="1">
    <location>
        <begin position="212"/>
        <end position="231"/>
    </location>
</feature>
<evidence type="ECO:0000313" key="2">
    <source>
        <dbReference type="EMBL" id="AGC48200.1"/>
    </source>
</evidence>
<name>L7UJW5_MYXSD</name>
<dbReference type="HOGENOM" id="CLU_1085143_0_0_7"/>